<dbReference type="Proteomes" id="UP001239111">
    <property type="component" value="Chromosome 1"/>
</dbReference>
<keyword evidence="2" id="KW-1185">Reference proteome</keyword>
<evidence type="ECO:0000313" key="2">
    <source>
        <dbReference type="Proteomes" id="UP001239111"/>
    </source>
</evidence>
<dbReference type="EMBL" id="CM056741">
    <property type="protein sequence ID" value="KAJ8683968.1"/>
    <property type="molecule type" value="Genomic_DNA"/>
</dbReference>
<gene>
    <name evidence="1" type="ORF">QAD02_019760</name>
</gene>
<proteinExistence type="predicted"/>
<organism evidence="1 2">
    <name type="scientific">Eretmocerus hayati</name>
    <dbReference type="NCBI Taxonomy" id="131215"/>
    <lineage>
        <taxon>Eukaryota</taxon>
        <taxon>Metazoa</taxon>
        <taxon>Ecdysozoa</taxon>
        <taxon>Arthropoda</taxon>
        <taxon>Hexapoda</taxon>
        <taxon>Insecta</taxon>
        <taxon>Pterygota</taxon>
        <taxon>Neoptera</taxon>
        <taxon>Endopterygota</taxon>
        <taxon>Hymenoptera</taxon>
        <taxon>Apocrita</taxon>
        <taxon>Proctotrupomorpha</taxon>
        <taxon>Chalcidoidea</taxon>
        <taxon>Aphelinidae</taxon>
        <taxon>Aphelininae</taxon>
        <taxon>Eretmocerus</taxon>
    </lineage>
</organism>
<sequence length="250" mass="29111">MSLLPLFGENFPNYLKQTIGNVNVYWYQAEFTQSRYPPGQEVSEACTLICLLVAQRVSQWDFQIMSNNCSGQLSIIIAEAIIEGNRIHSYIVKRKLVPHPYLNTEEALKFGGKKLHTLKEWKFQVFKENLDTSLHRNIVTFLCEWYQNPQSPNLFMLMITCGRTILLIFQQKTKQAILFDSHGHNNARHSNRGLVVAHSPIANLEELCQWYIRDVIHNCYELQADQYELACLYQKKSLRSSNCCDCRRET</sequence>
<comment type="caution">
    <text evidence="1">The sequence shown here is derived from an EMBL/GenBank/DDBJ whole genome shotgun (WGS) entry which is preliminary data.</text>
</comment>
<reference evidence="1" key="1">
    <citation type="submission" date="2023-04" db="EMBL/GenBank/DDBJ databases">
        <title>A chromosome-level genome assembly of the parasitoid wasp Eretmocerus hayati.</title>
        <authorList>
            <person name="Zhong Y."/>
            <person name="Liu S."/>
            <person name="Liu Y."/>
        </authorList>
    </citation>
    <scope>NUCLEOTIDE SEQUENCE</scope>
    <source>
        <strain evidence="1">ZJU_SS_LIU_2023</strain>
    </source>
</reference>
<accession>A0ACC2PLP5</accession>
<evidence type="ECO:0000313" key="1">
    <source>
        <dbReference type="EMBL" id="KAJ8683968.1"/>
    </source>
</evidence>
<protein>
    <submittedName>
        <fullName evidence="1">Uncharacterized protein</fullName>
    </submittedName>
</protein>
<name>A0ACC2PLP5_9HYME</name>